<dbReference type="Pfam" id="PF00102">
    <property type="entry name" value="Y_phosphatase"/>
    <property type="match status" value="1"/>
</dbReference>
<evidence type="ECO:0000313" key="3">
    <source>
        <dbReference type="EMBL" id="CAF4359189.1"/>
    </source>
</evidence>
<gene>
    <name evidence="2" type="ORF">OVA965_LOCUS40090</name>
    <name evidence="3" type="ORF">TMI583_LOCUS41484</name>
</gene>
<dbReference type="SUPFAM" id="SSF52799">
    <property type="entry name" value="(Phosphotyrosine protein) phosphatases II"/>
    <property type="match status" value="1"/>
</dbReference>
<dbReference type="InterPro" id="IPR000242">
    <property type="entry name" value="PTP_cat"/>
</dbReference>
<dbReference type="Proteomes" id="UP000677228">
    <property type="component" value="Unassembled WGS sequence"/>
</dbReference>
<dbReference type="EMBL" id="CAJNOK010042822">
    <property type="protein sequence ID" value="CAF1566140.1"/>
    <property type="molecule type" value="Genomic_DNA"/>
</dbReference>
<reference evidence="2" key="1">
    <citation type="submission" date="2021-02" db="EMBL/GenBank/DDBJ databases">
        <authorList>
            <person name="Nowell W R."/>
        </authorList>
    </citation>
    <scope>NUCLEOTIDE SEQUENCE</scope>
</reference>
<dbReference type="PANTHER" id="PTHR45706">
    <property type="entry name" value="TYROSINE-PROTEIN PHOSPHATASE"/>
    <property type="match status" value="1"/>
</dbReference>
<accession>A0A8S2FX97</accession>
<evidence type="ECO:0000259" key="1">
    <source>
        <dbReference type="PROSITE" id="PS50055"/>
    </source>
</evidence>
<feature type="domain" description="Tyrosine-protein phosphatase" evidence="1">
    <location>
        <begin position="27"/>
        <end position="90"/>
    </location>
</feature>
<dbReference type="PANTHER" id="PTHR45706:SF4">
    <property type="entry name" value="TYROSINE-PROTEIN PHOSPHATASE"/>
    <property type="match status" value="1"/>
</dbReference>
<dbReference type="AlphaFoldDB" id="A0A8S2FX97"/>
<dbReference type="EMBL" id="CAJOBA010065531">
    <property type="protein sequence ID" value="CAF4359189.1"/>
    <property type="molecule type" value="Genomic_DNA"/>
</dbReference>
<dbReference type="InterPro" id="IPR029021">
    <property type="entry name" value="Prot-tyrosine_phosphatase-like"/>
</dbReference>
<name>A0A8S2FX97_9BILA</name>
<feature type="non-terminal residue" evidence="2">
    <location>
        <position position="1"/>
    </location>
</feature>
<evidence type="ECO:0000313" key="2">
    <source>
        <dbReference type="EMBL" id="CAF1566140.1"/>
    </source>
</evidence>
<evidence type="ECO:0000313" key="4">
    <source>
        <dbReference type="Proteomes" id="UP000677228"/>
    </source>
</evidence>
<proteinExistence type="predicted"/>
<organism evidence="2 4">
    <name type="scientific">Didymodactylos carnosus</name>
    <dbReference type="NCBI Taxonomy" id="1234261"/>
    <lineage>
        <taxon>Eukaryota</taxon>
        <taxon>Metazoa</taxon>
        <taxon>Spiralia</taxon>
        <taxon>Gnathifera</taxon>
        <taxon>Rotifera</taxon>
        <taxon>Eurotatoria</taxon>
        <taxon>Bdelloidea</taxon>
        <taxon>Philodinida</taxon>
        <taxon>Philodinidae</taxon>
        <taxon>Didymodactylos</taxon>
    </lineage>
</organism>
<dbReference type="PROSITE" id="PS50055">
    <property type="entry name" value="TYR_PHOSPHATASE_PTP"/>
    <property type="match status" value="1"/>
</dbReference>
<protein>
    <recommendedName>
        <fullName evidence="1">Tyrosine-protein phosphatase domain-containing protein</fullName>
    </recommendedName>
</protein>
<dbReference type="GO" id="GO:0004725">
    <property type="term" value="F:protein tyrosine phosphatase activity"/>
    <property type="evidence" value="ECO:0007669"/>
    <property type="project" value="InterPro"/>
</dbReference>
<comment type="caution">
    <text evidence="2">The sequence shown here is derived from an EMBL/GenBank/DDBJ whole genome shotgun (WGS) entry which is preliminary data.</text>
</comment>
<sequence length="90" mass="10405">MYNSLCPKLERIIKEYDNAKDPESTEIGKQFTQLQKTMFENNVCTCNEGAKPANRLKNRYKDILPYDKCRVILDTNGEDDSDYINASYVA</sequence>
<dbReference type="Gene3D" id="3.90.190.10">
    <property type="entry name" value="Protein tyrosine phosphatase superfamily"/>
    <property type="match status" value="1"/>
</dbReference>
<dbReference type="Proteomes" id="UP000682733">
    <property type="component" value="Unassembled WGS sequence"/>
</dbReference>